<evidence type="ECO:0000313" key="1">
    <source>
        <dbReference type="EMBL" id="PQP21999.1"/>
    </source>
</evidence>
<gene>
    <name evidence="1" type="ORF">C5613_25015</name>
</gene>
<dbReference type="Pfam" id="PF13289">
    <property type="entry name" value="SIR2_2"/>
    <property type="match status" value="1"/>
</dbReference>
<accession>A0A2S8J4Z1</accession>
<sequence length="544" mass="61711">MLCETEEERIVDDATQELHDLLVSQGSALPVLFVGSGLSRRYIDSPDWEGLLKRFAILAGGSMPYYVASASEDMPKVASLIAQDFFEVWFKDPKYEESRAEFEDQVRRRSDPLKYEITKYLTSLEVLKDKNVKQELAALEKVHAQAVITTNWDEILEGALPDFEVFIGQNDVLFTTLQSVGEIYKIHGSVTDPQSLVLTQEDYADYWNRNPYLIAKMLTLFVEHPVLFFGYSVSDPHIRKLLSNLVECLTPSQLQILNDRMIFVKRGQGDPTFVNGTLTVSDHTIQIREYSAVSYESLYTSLGSLPRKFPPKLMRQLKESVYKLAYDSTAQGRVHVLPIEQDADLDKLEAIIGVGTMDRLGEKGYGHFSREDLILDMVTGVEDHNGELMMSRLVPEIFGTSVKYAPIYYPLYICGRIDAVGNISDVASIPNKAKELIKDHELIQYHVVERSPRRSQKFSELLEDGEKVAILYGTVCVFDDESEVALLRDFLHKLIVRTRKTTTEIARLACRYDRLVYGGEYKGDRESLMSALKVAQQAYQSGGM</sequence>
<organism evidence="1 2">
    <name type="scientific">Rhodococcus opacus</name>
    <name type="common">Nocardia opaca</name>
    <dbReference type="NCBI Taxonomy" id="37919"/>
    <lineage>
        <taxon>Bacteria</taxon>
        <taxon>Bacillati</taxon>
        <taxon>Actinomycetota</taxon>
        <taxon>Actinomycetes</taxon>
        <taxon>Mycobacteriales</taxon>
        <taxon>Nocardiaceae</taxon>
        <taxon>Rhodococcus</taxon>
    </lineage>
</organism>
<comment type="caution">
    <text evidence="1">The sequence shown here is derived from an EMBL/GenBank/DDBJ whole genome shotgun (WGS) entry which is preliminary data.</text>
</comment>
<protein>
    <submittedName>
        <fullName evidence="1">Uncharacterized protein</fullName>
    </submittedName>
</protein>
<reference evidence="2" key="1">
    <citation type="submission" date="2018-02" db="EMBL/GenBank/DDBJ databases">
        <title>Draft genome sequencing of Rhodococcus opacus KU647198.</title>
        <authorList>
            <person name="Zheng B.-X."/>
        </authorList>
    </citation>
    <scope>NUCLEOTIDE SEQUENCE [LARGE SCALE GENOMIC DNA]</scope>
    <source>
        <strain evidence="2">04-OD7</strain>
    </source>
</reference>
<name>A0A2S8J4Z1_RHOOP</name>
<evidence type="ECO:0000313" key="2">
    <source>
        <dbReference type="Proteomes" id="UP000239290"/>
    </source>
</evidence>
<dbReference type="EMBL" id="PUIO01000033">
    <property type="protein sequence ID" value="PQP21999.1"/>
    <property type="molecule type" value="Genomic_DNA"/>
</dbReference>
<dbReference type="Proteomes" id="UP000239290">
    <property type="component" value="Unassembled WGS sequence"/>
</dbReference>
<dbReference type="AlphaFoldDB" id="A0A2S8J4Z1"/>
<proteinExistence type="predicted"/>